<accession>A0A137PHZ4</accession>
<proteinExistence type="predicted"/>
<dbReference type="Proteomes" id="UP000070444">
    <property type="component" value="Unassembled WGS sequence"/>
</dbReference>
<sequence>MAGQKSNSAATHRKPKAKPTRKNFIKQTDSNHILEPQHLEELLNDSAITIDTTTTNNNDLKLKVKTQKRSPPKNIITNLNANRFSDRHNTSSHPSDEDDWKSLPSSAASSFTPDPFSFSKLSVQNSVASSPTPSLARPSLLSSLLRNNPIPPIPADKTSSSPTEQLPINCSEYGINNNLLVELSDSLKTSLIHDHQYNGLFHKNHGHQTEWRSRMMS</sequence>
<protein>
    <submittedName>
        <fullName evidence="2">Uncharacterized protein</fullName>
    </submittedName>
</protein>
<reference evidence="2 3" key="1">
    <citation type="journal article" date="2015" name="Genome Biol. Evol.">
        <title>Phylogenomic analyses indicate that early fungi evolved digesting cell walls of algal ancestors of land plants.</title>
        <authorList>
            <person name="Chang Y."/>
            <person name="Wang S."/>
            <person name="Sekimoto S."/>
            <person name="Aerts A.L."/>
            <person name="Choi C."/>
            <person name="Clum A."/>
            <person name="LaButti K.M."/>
            <person name="Lindquist E.A."/>
            <person name="Yee Ngan C."/>
            <person name="Ohm R.A."/>
            <person name="Salamov A.A."/>
            <person name="Grigoriev I.V."/>
            <person name="Spatafora J.W."/>
            <person name="Berbee M.L."/>
        </authorList>
    </citation>
    <scope>NUCLEOTIDE SEQUENCE [LARGE SCALE GENOMIC DNA]</scope>
    <source>
        <strain evidence="2 3">NRRL 28638</strain>
    </source>
</reference>
<name>A0A137PHZ4_CONC2</name>
<evidence type="ECO:0000256" key="1">
    <source>
        <dbReference type="SAM" id="MobiDB-lite"/>
    </source>
</evidence>
<gene>
    <name evidence="2" type="ORF">CONCODRAFT_76823</name>
</gene>
<feature type="region of interest" description="Disordered" evidence="1">
    <location>
        <begin position="61"/>
        <end position="106"/>
    </location>
</feature>
<feature type="compositionally biased region" description="Polar residues" evidence="1">
    <location>
        <begin position="1"/>
        <end position="10"/>
    </location>
</feature>
<dbReference type="EMBL" id="KQ964422">
    <property type="protein sequence ID" value="KXN74612.1"/>
    <property type="molecule type" value="Genomic_DNA"/>
</dbReference>
<feature type="region of interest" description="Disordered" evidence="1">
    <location>
        <begin position="1"/>
        <end position="36"/>
    </location>
</feature>
<dbReference type="AlphaFoldDB" id="A0A137PHZ4"/>
<organism evidence="2 3">
    <name type="scientific">Conidiobolus coronatus (strain ATCC 28846 / CBS 209.66 / NRRL 28638)</name>
    <name type="common">Delacroixia coronata</name>
    <dbReference type="NCBI Taxonomy" id="796925"/>
    <lineage>
        <taxon>Eukaryota</taxon>
        <taxon>Fungi</taxon>
        <taxon>Fungi incertae sedis</taxon>
        <taxon>Zoopagomycota</taxon>
        <taxon>Entomophthoromycotina</taxon>
        <taxon>Entomophthoromycetes</taxon>
        <taxon>Entomophthorales</taxon>
        <taxon>Ancylistaceae</taxon>
        <taxon>Conidiobolus</taxon>
    </lineage>
</organism>
<feature type="compositionally biased region" description="Basic residues" evidence="1">
    <location>
        <begin position="11"/>
        <end position="24"/>
    </location>
</feature>
<keyword evidence="3" id="KW-1185">Reference proteome</keyword>
<evidence type="ECO:0000313" key="3">
    <source>
        <dbReference type="Proteomes" id="UP000070444"/>
    </source>
</evidence>
<evidence type="ECO:0000313" key="2">
    <source>
        <dbReference type="EMBL" id="KXN74612.1"/>
    </source>
</evidence>